<protein>
    <submittedName>
        <fullName evidence="2">Class I SAM-dependent methyltransferase</fullName>
        <ecNumber evidence="2">2.1.1.-</ecNumber>
    </submittedName>
</protein>
<evidence type="ECO:0000313" key="2">
    <source>
        <dbReference type="EMBL" id="MFC3832282.1"/>
    </source>
</evidence>
<dbReference type="EC" id="2.1.1.-" evidence="2"/>
<reference evidence="3" key="1">
    <citation type="journal article" date="2019" name="Int. J. Syst. Evol. Microbiol.">
        <title>The Global Catalogue of Microorganisms (GCM) 10K type strain sequencing project: providing services to taxonomists for standard genome sequencing and annotation.</title>
        <authorList>
            <consortium name="The Broad Institute Genomics Platform"/>
            <consortium name="The Broad Institute Genome Sequencing Center for Infectious Disease"/>
            <person name="Wu L."/>
            <person name="Ma J."/>
        </authorList>
    </citation>
    <scope>NUCLEOTIDE SEQUENCE [LARGE SCALE GENOMIC DNA]</scope>
    <source>
        <strain evidence="3">CCTCC AB 2017081</strain>
    </source>
</reference>
<name>A0ABV7Z6J6_9DEIO</name>
<dbReference type="GO" id="GO:0008168">
    <property type="term" value="F:methyltransferase activity"/>
    <property type="evidence" value="ECO:0007669"/>
    <property type="project" value="UniProtKB-KW"/>
</dbReference>
<evidence type="ECO:0000259" key="1">
    <source>
        <dbReference type="Pfam" id="PF08241"/>
    </source>
</evidence>
<dbReference type="CDD" id="cd02440">
    <property type="entry name" value="AdoMet_MTases"/>
    <property type="match status" value="1"/>
</dbReference>
<evidence type="ECO:0000313" key="3">
    <source>
        <dbReference type="Proteomes" id="UP001595803"/>
    </source>
</evidence>
<organism evidence="2 3">
    <name type="scientific">Deinococcus rufus</name>
    <dbReference type="NCBI Taxonomy" id="2136097"/>
    <lineage>
        <taxon>Bacteria</taxon>
        <taxon>Thermotogati</taxon>
        <taxon>Deinococcota</taxon>
        <taxon>Deinococci</taxon>
        <taxon>Deinococcales</taxon>
        <taxon>Deinococcaceae</taxon>
        <taxon>Deinococcus</taxon>
    </lineage>
</organism>
<keyword evidence="2" id="KW-0489">Methyltransferase</keyword>
<gene>
    <name evidence="2" type="ORF">ACFOSB_05380</name>
</gene>
<dbReference type="PANTHER" id="PTHR43591">
    <property type="entry name" value="METHYLTRANSFERASE"/>
    <property type="match status" value="1"/>
</dbReference>
<proteinExistence type="predicted"/>
<accession>A0ABV7Z6J6</accession>
<dbReference type="Proteomes" id="UP001595803">
    <property type="component" value="Unassembled WGS sequence"/>
</dbReference>
<comment type="caution">
    <text evidence="2">The sequence shown here is derived from an EMBL/GenBank/DDBJ whole genome shotgun (WGS) entry which is preliminary data.</text>
</comment>
<dbReference type="EMBL" id="JBHRZG010000006">
    <property type="protein sequence ID" value="MFC3832282.1"/>
    <property type="molecule type" value="Genomic_DNA"/>
</dbReference>
<dbReference type="Gene3D" id="3.40.50.150">
    <property type="entry name" value="Vaccinia Virus protein VP39"/>
    <property type="match status" value="1"/>
</dbReference>
<keyword evidence="3" id="KW-1185">Reference proteome</keyword>
<dbReference type="PANTHER" id="PTHR43591:SF24">
    <property type="entry name" value="2-METHOXY-6-POLYPRENYL-1,4-BENZOQUINOL METHYLASE, MITOCHONDRIAL"/>
    <property type="match status" value="1"/>
</dbReference>
<dbReference type="SUPFAM" id="SSF53335">
    <property type="entry name" value="S-adenosyl-L-methionine-dependent methyltransferases"/>
    <property type="match status" value="1"/>
</dbReference>
<feature type="domain" description="Methyltransferase type 11" evidence="1">
    <location>
        <begin position="52"/>
        <end position="144"/>
    </location>
</feature>
<keyword evidence="2" id="KW-0808">Transferase</keyword>
<dbReference type="GO" id="GO:0032259">
    <property type="term" value="P:methylation"/>
    <property type="evidence" value="ECO:0007669"/>
    <property type="project" value="UniProtKB-KW"/>
</dbReference>
<dbReference type="InterPro" id="IPR013216">
    <property type="entry name" value="Methyltransf_11"/>
</dbReference>
<dbReference type="Pfam" id="PF08241">
    <property type="entry name" value="Methyltransf_11"/>
    <property type="match status" value="1"/>
</dbReference>
<dbReference type="InterPro" id="IPR029063">
    <property type="entry name" value="SAM-dependent_MTases_sf"/>
</dbReference>
<dbReference type="RefSeq" id="WP_322474288.1">
    <property type="nucleotide sequence ID" value="NZ_JBHRZG010000006.1"/>
</dbReference>
<sequence>MTARNPTDVAAQYATDAHLRTRMLTHERYTVGPELEPAVDAALALTGTERVLDVGCGPGGFLGRLRQQGHTGPLTGADLSPGMVATAQAAHPDVVYVQASADALPVVDASVDVLTARHMLYHVPSVPDALREFRRVLRPGGRFLAVTNTDGYMAQLWALTDEAARSEPSLTALSRTRGDFATAFSEVNGEAWVREAFGNVHVTLTDSALVFTEAAPVLAYIESLMAWQRLGEGQQERGRAVLTRLLEDRLAAGPWRVSKRMALLSAAHT</sequence>